<feature type="compositionally biased region" description="Low complexity" evidence="5">
    <location>
        <begin position="680"/>
        <end position="689"/>
    </location>
</feature>
<accession>T1JPC7</accession>
<dbReference type="SMART" id="SM00249">
    <property type="entry name" value="PHD"/>
    <property type="match status" value="1"/>
</dbReference>
<evidence type="ECO:0000256" key="3">
    <source>
        <dbReference type="ARBA" id="ARBA00022771"/>
    </source>
</evidence>
<dbReference type="GO" id="GO:0005634">
    <property type="term" value="C:nucleus"/>
    <property type="evidence" value="ECO:0007669"/>
    <property type="project" value="TreeGrafter"/>
</dbReference>
<feature type="compositionally biased region" description="Pro residues" evidence="5">
    <location>
        <begin position="489"/>
        <end position="501"/>
    </location>
</feature>
<protein>
    <recommendedName>
        <fullName evidence="6">PHD-type domain-containing protein</fullName>
    </recommendedName>
</protein>
<dbReference type="AlphaFoldDB" id="T1JPC7"/>
<evidence type="ECO:0000256" key="4">
    <source>
        <dbReference type="ARBA" id="ARBA00022833"/>
    </source>
</evidence>
<name>T1JPC7_STRMM</name>
<keyword evidence="1" id="KW-0597">Phosphoprotein</keyword>
<reference evidence="8" key="1">
    <citation type="submission" date="2011-05" db="EMBL/GenBank/DDBJ databases">
        <authorList>
            <person name="Richards S.R."/>
            <person name="Qu J."/>
            <person name="Jiang H."/>
            <person name="Jhangiani S.N."/>
            <person name="Agravi P."/>
            <person name="Goodspeed R."/>
            <person name="Gross S."/>
            <person name="Mandapat C."/>
            <person name="Jackson L."/>
            <person name="Mathew T."/>
            <person name="Pu L."/>
            <person name="Thornton R."/>
            <person name="Saada N."/>
            <person name="Wilczek-Boney K.B."/>
            <person name="Lee S."/>
            <person name="Kovar C."/>
            <person name="Wu Y."/>
            <person name="Scherer S.E."/>
            <person name="Worley K.C."/>
            <person name="Muzny D.M."/>
            <person name="Gibbs R."/>
        </authorList>
    </citation>
    <scope>NUCLEOTIDE SEQUENCE</scope>
    <source>
        <strain evidence="8">Brora</strain>
    </source>
</reference>
<dbReference type="PANTHER" id="PTHR14955:SF4">
    <property type="entry name" value="PHD-TYPE DOMAIN-CONTAINING PROTEIN"/>
    <property type="match status" value="1"/>
</dbReference>
<evidence type="ECO:0000256" key="5">
    <source>
        <dbReference type="SAM" id="MobiDB-lite"/>
    </source>
</evidence>
<evidence type="ECO:0000313" key="7">
    <source>
        <dbReference type="EnsemblMetazoa" id="SMAR015704-PA"/>
    </source>
</evidence>
<feature type="compositionally biased region" description="Low complexity" evidence="5">
    <location>
        <begin position="205"/>
        <end position="218"/>
    </location>
</feature>
<feature type="domain" description="PHD-type" evidence="6">
    <location>
        <begin position="759"/>
        <end position="873"/>
    </location>
</feature>
<dbReference type="Proteomes" id="UP000014500">
    <property type="component" value="Unassembled WGS sequence"/>
</dbReference>
<feature type="compositionally biased region" description="Polar residues" evidence="5">
    <location>
        <begin position="773"/>
        <end position="785"/>
    </location>
</feature>
<dbReference type="GO" id="GO:0008270">
    <property type="term" value="F:zinc ion binding"/>
    <property type="evidence" value="ECO:0007669"/>
    <property type="project" value="UniProtKB-KW"/>
</dbReference>
<feature type="compositionally biased region" description="Pro residues" evidence="5">
    <location>
        <begin position="91"/>
        <end position="104"/>
    </location>
</feature>
<evidence type="ECO:0000313" key="8">
    <source>
        <dbReference type="Proteomes" id="UP000014500"/>
    </source>
</evidence>
<dbReference type="HOGENOM" id="CLU_326878_0_0_1"/>
<dbReference type="InterPro" id="IPR034732">
    <property type="entry name" value="EPHD"/>
</dbReference>
<feature type="compositionally biased region" description="Low complexity" evidence="5">
    <location>
        <begin position="280"/>
        <end position="295"/>
    </location>
</feature>
<feature type="region of interest" description="Disordered" evidence="5">
    <location>
        <begin position="766"/>
        <end position="785"/>
    </location>
</feature>
<dbReference type="CDD" id="cd15668">
    <property type="entry name" value="ePHD_RAI1_like"/>
    <property type="match status" value="1"/>
</dbReference>
<dbReference type="PANTHER" id="PTHR14955">
    <property type="entry name" value="RETINOIC ACID INDUCED 1/TRANSCRIPTION FACTOR 20"/>
    <property type="match status" value="1"/>
</dbReference>
<evidence type="ECO:0000256" key="2">
    <source>
        <dbReference type="ARBA" id="ARBA00022723"/>
    </source>
</evidence>
<organism evidence="7 8">
    <name type="scientific">Strigamia maritima</name>
    <name type="common">European centipede</name>
    <name type="synonym">Geophilus maritimus</name>
    <dbReference type="NCBI Taxonomy" id="126957"/>
    <lineage>
        <taxon>Eukaryota</taxon>
        <taxon>Metazoa</taxon>
        <taxon>Ecdysozoa</taxon>
        <taxon>Arthropoda</taxon>
        <taxon>Myriapoda</taxon>
        <taxon>Chilopoda</taxon>
        <taxon>Pleurostigmophora</taxon>
        <taxon>Geophilomorpha</taxon>
        <taxon>Linotaeniidae</taxon>
        <taxon>Strigamia</taxon>
    </lineage>
</organism>
<dbReference type="InterPro" id="IPR013083">
    <property type="entry name" value="Znf_RING/FYVE/PHD"/>
</dbReference>
<dbReference type="GO" id="GO:0006357">
    <property type="term" value="P:regulation of transcription by RNA polymerase II"/>
    <property type="evidence" value="ECO:0007669"/>
    <property type="project" value="TreeGrafter"/>
</dbReference>
<evidence type="ECO:0000256" key="1">
    <source>
        <dbReference type="ARBA" id="ARBA00022553"/>
    </source>
</evidence>
<dbReference type="EnsemblMetazoa" id="SMAR015704-RA">
    <property type="protein sequence ID" value="SMAR015704-PA"/>
    <property type="gene ID" value="SMAR015704"/>
</dbReference>
<dbReference type="Pfam" id="PF13771">
    <property type="entry name" value="zf-HC5HC2H"/>
    <property type="match status" value="1"/>
</dbReference>
<dbReference type="InterPro" id="IPR001965">
    <property type="entry name" value="Znf_PHD"/>
</dbReference>
<keyword evidence="8" id="KW-1185">Reference proteome</keyword>
<feature type="region of interest" description="Disordered" evidence="5">
    <location>
        <begin position="663"/>
        <end position="690"/>
    </location>
</feature>
<reference evidence="7" key="2">
    <citation type="submission" date="2015-02" db="UniProtKB">
        <authorList>
            <consortium name="EnsemblMetazoa"/>
        </authorList>
    </citation>
    <scope>IDENTIFICATION</scope>
</reference>
<dbReference type="Gene3D" id="3.30.40.10">
    <property type="entry name" value="Zinc/RING finger domain, C3HC4 (zinc finger)"/>
    <property type="match status" value="1"/>
</dbReference>
<dbReference type="EMBL" id="JH431789">
    <property type="status" value="NOT_ANNOTATED_CDS"/>
    <property type="molecule type" value="Genomic_DNA"/>
</dbReference>
<dbReference type="eggNOG" id="KOG1084">
    <property type="taxonomic scope" value="Eukaryota"/>
</dbReference>
<evidence type="ECO:0000259" key="6">
    <source>
        <dbReference type="PROSITE" id="PS51805"/>
    </source>
</evidence>
<keyword evidence="2" id="KW-0479">Metal-binding</keyword>
<proteinExistence type="predicted"/>
<keyword evidence="4" id="KW-0862">Zinc</keyword>
<feature type="compositionally biased region" description="Low complexity" evidence="5">
    <location>
        <begin position="530"/>
        <end position="544"/>
    </location>
</feature>
<dbReference type="InterPro" id="IPR052440">
    <property type="entry name" value="Trans_Reg/Chrom_Remod"/>
</dbReference>
<sequence>MATILPSPTSYTPASASGQQYNGARLVHPYTNSQAYSGSQGTQYVPSEIYGQYGNRLQPNWDSSPVASHDAMHAPNAYNHGQSPRHHTISSPPPHPVLRSPPPSAGMGAVANYRQMMSNMNEQNPQHGWPQVQIASPSMMRSPRTTPSPGMGHAPTNLPNSSPLLNRSPAHKPFSPHGPPPPAHQHAMAGYENAVGQPSAPSPSPRVAANNNNNNNNNGSDPLQSLQKMVMSEAQPPPPPVRNSPTVANDALPPLPTRTAVANFGSIEQLAGKDQQTPQSVESTLSSVSSPSSSSCHEQKSTNRASPAEIDVMTEDGVEKCNGIQSPRSTPAHADDETGNKQKCSDRNGDAPSSLGPAPSSDQSPRGRWKMSVVNSASNQEEKRTLCEQTCNGPNADNSRRLVDTCVVSCPPKKKGMLCFRQQNHTNDSRHNSDKFVSDDKEYVECRSMTNNNNEAPPPPAFTVVANPALTNQHTIDLSHLKTRHLVAPPLPPLPPPPPLNPSSAFADHHFPIDRKRRRNQKVSHETLWSSPTGSSSFNSSEDSMSPRKKRGRPLGSKNKPKSPSDPTEKKAAAAKKTKNTAATAVAVAATAAAAAAAAAPSVESDSDKKMDNNKVATVEKAVVVVAEKAPEPNVPKVIRGPYLHVEGPKDNPLSVTVVNVHSRKHEESDASGGRRKKAAAAPKQASAPTVMSHFTKRKLAKIGFSCTLSAKYDAVTKDKTWVCELCRKGSHHKGLGDLFGPYFELVKKCSSEESSPVPVNVKALRSRDSESSVDGSKSLCSPETNRTPREMWVHENCIVWSHGVYLVGNKVYGLEEAVRIASDMICCKCKESGATLGCLNKGCAEQYHYACALEKGCHLDEENFSLVCFKHKRKPRQGLT</sequence>
<feature type="region of interest" description="Disordered" evidence="5">
    <location>
        <begin position="60"/>
        <end position="108"/>
    </location>
</feature>
<dbReference type="STRING" id="126957.T1JPC7"/>
<feature type="region of interest" description="Disordered" evidence="5">
    <location>
        <begin position="271"/>
        <end position="384"/>
    </location>
</feature>
<feature type="compositionally biased region" description="Basic and acidic residues" evidence="5">
    <location>
        <begin position="333"/>
        <end position="349"/>
    </location>
</feature>
<dbReference type="PROSITE" id="PS51805">
    <property type="entry name" value="EPHD"/>
    <property type="match status" value="1"/>
</dbReference>
<feature type="region of interest" description="Disordered" evidence="5">
    <location>
        <begin position="139"/>
        <end position="258"/>
    </location>
</feature>
<dbReference type="OMA" id="HYLCAKD"/>
<keyword evidence="3" id="KW-0863">Zinc-finger</keyword>
<feature type="region of interest" description="Disordered" evidence="5">
    <location>
        <begin position="487"/>
        <end position="577"/>
    </location>
</feature>